<evidence type="ECO:0000259" key="2">
    <source>
        <dbReference type="Pfam" id="PF24034"/>
    </source>
</evidence>
<evidence type="ECO:0000313" key="7">
    <source>
        <dbReference type="Proteomes" id="UP000567099"/>
    </source>
</evidence>
<organism evidence="3 6">
    <name type="scientific">Methanococcus maripaludis</name>
    <name type="common">Methanococcus deltae</name>
    <dbReference type="NCBI Taxonomy" id="39152"/>
    <lineage>
        <taxon>Archaea</taxon>
        <taxon>Methanobacteriati</taxon>
        <taxon>Methanobacteriota</taxon>
        <taxon>Methanomada group</taxon>
        <taxon>Methanococci</taxon>
        <taxon>Methanococcales</taxon>
        <taxon>Methanococcaceae</taxon>
        <taxon>Methanococcus</taxon>
    </lineage>
</organism>
<accession>A0A2L1C959</accession>
<evidence type="ECO:0000313" key="6">
    <source>
        <dbReference type="Proteomes" id="UP000239462"/>
    </source>
</evidence>
<keyword evidence="1" id="KW-0812">Transmembrane</keyword>
<dbReference type="AlphaFoldDB" id="A0A2L1C959"/>
<dbReference type="InterPro" id="IPR055767">
    <property type="entry name" value="DUF7343"/>
</dbReference>
<dbReference type="SUPFAM" id="SSF46785">
    <property type="entry name" value="Winged helix' DNA-binding domain"/>
    <property type="match status" value="1"/>
</dbReference>
<keyword evidence="4" id="KW-0238">DNA-binding</keyword>
<dbReference type="KEGG" id="mmad:MMJJ_04600"/>
<feature type="transmembrane region" description="Helical" evidence="1">
    <location>
        <begin position="7"/>
        <end position="27"/>
    </location>
</feature>
<evidence type="ECO:0000313" key="3">
    <source>
        <dbReference type="EMBL" id="AVB75877.1"/>
    </source>
</evidence>
<evidence type="ECO:0000313" key="5">
    <source>
        <dbReference type="EMBL" id="MBB6497220.1"/>
    </source>
</evidence>
<evidence type="ECO:0000256" key="1">
    <source>
        <dbReference type="SAM" id="Phobius"/>
    </source>
</evidence>
<dbReference type="Proteomes" id="UP000239462">
    <property type="component" value="Chromosome"/>
</dbReference>
<dbReference type="Proteomes" id="UP000590564">
    <property type="component" value="Unassembled WGS sequence"/>
</dbReference>
<dbReference type="RefSeq" id="WP_104837499.1">
    <property type="nucleotide sequence ID" value="NZ_CP026606.1"/>
</dbReference>
<dbReference type="InterPro" id="IPR036390">
    <property type="entry name" value="WH_DNA-bd_sf"/>
</dbReference>
<dbReference type="InterPro" id="IPR011991">
    <property type="entry name" value="ArsR-like_HTH"/>
</dbReference>
<dbReference type="Pfam" id="PF24034">
    <property type="entry name" value="DUF7343"/>
    <property type="match status" value="1"/>
</dbReference>
<keyword evidence="1" id="KW-0472">Membrane</keyword>
<dbReference type="Gene3D" id="1.10.10.10">
    <property type="entry name" value="Winged helix-like DNA-binding domain superfamily/Winged helix DNA-binding domain"/>
    <property type="match status" value="1"/>
</dbReference>
<dbReference type="GeneID" id="36101553"/>
<sequence length="208" mass="23642">MSSKVKIAIYVLIFIVSVIVLTSKFLYPPTVQVIVQGDTTYVQEVPNVYTLYDCMLMVLASFSLCLSTTLIYFTVRDLELSEKNNVNKIDLSDLNEHIGKIVSSKVDDKINGNTDEISNANFEVGNDLKTTENEEKLRMENFIKILKGNEKTIVKILMDHGEMTQSELFERTKIPKSTLSRTLSDLEVRGIVLRYEHGISKKVKLNKL</sequence>
<dbReference type="CDD" id="cd00090">
    <property type="entry name" value="HTH_ARSR"/>
    <property type="match status" value="1"/>
</dbReference>
<name>A0A2L1C959_METMI</name>
<dbReference type="EMBL" id="JACHED010000002">
    <property type="protein sequence ID" value="MBB6497220.1"/>
    <property type="molecule type" value="Genomic_DNA"/>
</dbReference>
<protein>
    <submittedName>
        <fullName evidence="4">DNA-binding transcriptional ArsR family regulator</fullName>
    </submittedName>
</protein>
<feature type="transmembrane region" description="Helical" evidence="1">
    <location>
        <begin position="55"/>
        <end position="75"/>
    </location>
</feature>
<dbReference type="GO" id="GO:0003677">
    <property type="term" value="F:DNA binding"/>
    <property type="evidence" value="ECO:0007669"/>
    <property type="project" value="UniProtKB-KW"/>
</dbReference>
<keyword evidence="1" id="KW-1133">Transmembrane helix</keyword>
<proteinExistence type="predicted"/>
<dbReference type="Proteomes" id="UP000567099">
    <property type="component" value="Unassembled WGS sequence"/>
</dbReference>
<feature type="domain" description="DUF7343" evidence="2">
    <location>
        <begin position="149"/>
        <end position="205"/>
    </location>
</feature>
<dbReference type="EMBL" id="JACDUO010000001">
    <property type="protein sequence ID" value="MBA2864294.1"/>
    <property type="molecule type" value="Genomic_DNA"/>
</dbReference>
<reference evidence="4 7" key="3">
    <citation type="submission" date="2020-07" db="EMBL/GenBank/DDBJ databases">
        <title>Genomic Encyclopedia of Type Strains, Phase IV (KMG-V): Genome sequencing to study the core and pangenomes of soil and plant-associated prokaryotes.</title>
        <authorList>
            <person name="Whitman W."/>
        </authorList>
    </citation>
    <scope>NUCLEOTIDE SEQUENCE [LARGE SCALE GENOMIC DNA]</scope>
    <source>
        <strain evidence="4 7">C13</strain>
        <strain evidence="5 8">D1</strain>
    </source>
</reference>
<reference evidence="3" key="2">
    <citation type="submission" date="2018-02" db="EMBL/GenBank/DDBJ databases">
        <title>Complete genome sequence of the Methanococcus maripaludis type strain JJ (DSM 2067), a model for selenoprotein synthesis in Archaea.</title>
        <authorList>
            <person name="Poehlein A."/>
            <person name="Heym D."/>
            <person name="Quitzke V."/>
            <person name="Fersch J."/>
            <person name="Daniel R."/>
            <person name="Rother M."/>
        </authorList>
    </citation>
    <scope>NUCLEOTIDE SEQUENCE [LARGE SCALE GENOMIC DNA]</scope>
    <source>
        <strain evidence="3">DSM 2067</strain>
    </source>
</reference>
<dbReference type="EMBL" id="CP026606">
    <property type="protein sequence ID" value="AVB75877.1"/>
    <property type="molecule type" value="Genomic_DNA"/>
</dbReference>
<gene>
    <name evidence="4" type="ORF">HNP94_001294</name>
    <name evidence="5" type="ORF">HNP96_001261</name>
    <name evidence="3" type="ORF">MMJJ_04600</name>
</gene>
<evidence type="ECO:0000313" key="4">
    <source>
        <dbReference type="EMBL" id="MBA2864294.1"/>
    </source>
</evidence>
<evidence type="ECO:0000313" key="8">
    <source>
        <dbReference type="Proteomes" id="UP000590564"/>
    </source>
</evidence>
<reference evidence="6" key="1">
    <citation type="journal article" date="2018" name="Genome Announc.">
        <title>Complete Genome Sequence of the Methanococcus maripaludis Type Strain JJ (DSM 2067), a Model for Selenoprotein Synthesis in Archaea.</title>
        <authorList>
            <person name="Poehlein A."/>
            <person name="Heym D."/>
            <person name="Quitzke V."/>
            <person name="Fersch J."/>
            <person name="Daniel R."/>
            <person name="Rother M."/>
        </authorList>
    </citation>
    <scope>NUCLEOTIDE SEQUENCE [LARGE SCALE GENOMIC DNA]</scope>
    <source>
        <strain evidence="6">DSM 2067</strain>
    </source>
</reference>
<dbReference type="InterPro" id="IPR036388">
    <property type="entry name" value="WH-like_DNA-bd_sf"/>
</dbReference>